<keyword evidence="4" id="KW-0732">Signal</keyword>
<keyword evidence="6" id="KW-1185">Reference proteome</keyword>
<comment type="similarity">
    <text evidence="1 4">Belongs to the type-B carboxylesterase/lipase family.</text>
</comment>
<evidence type="ECO:0000259" key="5">
    <source>
        <dbReference type="Pfam" id="PF00135"/>
    </source>
</evidence>
<dbReference type="Pfam" id="PF00135">
    <property type="entry name" value="COesterase"/>
    <property type="match status" value="1"/>
</dbReference>
<feature type="chain" id="PRO_5041781326" description="Carboxylic ester hydrolase" evidence="4">
    <location>
        <begin position="19"/>
        <end position="604"/>
    </location>
</feature>
<keyword evidence="2" id="KW-0719">Serine esterase</keyword>
<evidence type="ECO:0000256" key="3">
    <source>
        <dbReference type="ARBA" id="ARBA00022801"/>
    </source>
</evidence>
<sequence length="604" mass="68167">MVLRISLLIFLNLGKILADADGSPISVKTPRGTLNGFRADYGNDQSQLYYGQGDVFLGIPFVEPPLGDKRFQKPTPMCAYPQDPWNATYYRDVCPQLAGGSCALSEQSEDCLYLNVFSPNVKSVFKYPVMVWIHGGGFKNGCAQQFGYKGAIRNLVSRGVVVVTVQYRIGAIGFFTTFTDDFPPNRGLLDQLEAIRWVSDNIQYFGGNPYKVTLFGESAGGVSVSAHTYSPLTQGLFQQAIMESGVVLTSFEGALGFSNLSQLRADKLCNFTDDRWQANDWTGLKECMLGKKPEDFTVLEGTNLLGWHICQDDYFFPGIPKDLAWSRPNIPTIIGSMRDEFAFYLLEIAKLIPLKFFDREFFENLFGDQAAFLGDRQNDVMGVLEKIYAPPGLTETDNAAWFKMSSDIFTAAGFTGFIVRELDNWLVNGNKEVYLFEQTYASKIGRDWNDTTVDQLTYKPVPHTAELGFIWVQETLWKPAIAANMVTAFDYKLADWYGEKWTNFARFAKPTLTDEWKPVQQRGVNNYYILDDPTMGGLKMADSVYRYTDDIAWTRVVPALAGDYPPDKPDYNNGTNPLPSRGPMMRIERYSPYFERLQTPRKSP</sequence>
<protein>
    <recommendedName>
        <fullName evidence="4">Carboxylic ester hydrolase</fullName>
        <ecNumber evidence="4">3.1.1.-</ecNumber>
    </recommendedName>
</protein>
<dbReference type="AlphaFoldDB" id="A0AAF3J7R0"/>
<proteinExistence type="inferred from homology"/>
<reference evidence="7" key="1">
    <citation type="submission" date="2024-02" db="UniProtKB">
        <authorList>
            <consortium name="WormBaseParasite"/>
        </authorList>
    </citation>
    <scope>IDENTIFICATION</scope>
</reference>
<dbReference type="Gene3D" id="3.40.50.1820">
    <property type="entry name" value="alpha/beta hydrolase"/>
    <property type="match status" value="1"/>
</dbReference>
<evidence type="ECO:0000256" key="2">
    <source>
        <dbReference type="ARBA" id="ARBA00022487"/>
    </source>
</evidence>
<organism evidence="6 7">
    <name type="scientific">Mesorhabditis belari</name>
    <dbReference type="NCBI Taxonomy" id="2138241"/>
    <lineage>
        <taxon>Eukaryota</taxon>
        <taxon>Metazoa</taxon>
        <taxon>Ecdysozoa</taxon>
        <taxon>Nematoda</taxon>
        <taxon>Chromadorea</taxon>
        <taxon>Rhabditida</taxon>
        <taxon>Rhabditina</taxon>
        <taxon>Rhabditomorpha</taxon>
        <taxon>Rhabditoidea</taxon>
        <taxon>Rhabditidae</taxon>
        <taxon>Mesorhabditinae</taxon>
        <taxon>Mesorhabditis</taxon>
    </lineage>
</organism>
<dbReference type="InterPro" id="IPR019819">
    <property type="entry name" value="Carboxylesterase_B_CS"/>
</dbReference>
<dbReference type="InterPro" id="IPR002018">
    <property type="entry name" value="CarbesteraseB"/>
</dbReference>
<feature type="domain" description="Carboxylesterase type B" evidence="5">
    <location>
        <begin position="26"/>
        <end position="531"/>
    </location>
</feature>
<dbReference type="SUPFAM" id="SSF53474">
    <property type="entry name" value="alpha/beta-Hydrolases"/>
    <property type="match status" value="1"/>
</dbReference>
<dbReference type="Proteomes" id="UP000887575">
    <property type="component" value="Unassembled WGS sequence"/>
</dbReference>
<feature type="signal peptide" evidence="4">
    <location>
        <begin position="1"/>
        <end position="18"/>
    </location>
</feature>
<dbReference type="InterPro" id="IPR029058">
    <property type="entry name" value="AB_hydrolase_fold"/>
</dbReference>
<keyword evidence="3 4" id="KW-0378">Hydrolase</keyword>
<dbReference type="EC" id="3.1.1.-" evidence="4"/>
<dbReference type="PROSITE" id="PS00941">
    <property type="entry name" value="CARBOXYLESTERASE_B_2"/>
    <property type="match status" value="1"/>
</dbReference>
<evidence type="ECO:0000256" key="1">
    <source>
        <dbReference type="ARBA" id="ARBA00005964"/>
    </source>
</evidence>
<accession>A0AAF3J7R0</accession>
<name>A0AAF3J7R0_9BILA</name>
<dbReference type="PROSITE" id="PS00122">
    <property type="entry name" value="CARBOXYLESTERASE_B_1"/>
    <property type="match status" value="1"/>
</dbReference>
<dbReference type="WBParaSite" id="MBELARI_LOCUS21413.2">
    <property type="protein sequence ID" value="MBELARI_LOCUS21413.2"/>
    <property type="gene ID" value="MBELARI_LOCUS21413"/>
</dbReference>
<evidence type="ECO:0000313" key="7">
    <source>
        <dbReference type="WBParaSite" id="MBELARI_LOCUS21413.2"/>
    </source>
</evidence>
<dbReference type="GO" id="GO:0052689">
    <property type="term" value="F:carboxylic ester hydrolase activity"/>
    <property type="evidence" value="ECO:0007669"/>
    <property type="project" value="UniProtKB-KW"/>
</dbReference>
<dbReference type="InterPro" id="IPR019826">
    <property type="entry name" value="Carboxylesterase_B_AS"/>
</dbReference>
<evidence type="ECO:0000256" key="4">
    <source>
        <dbReference type="RuleBase" id="RU361235"/>
    </source>
</evidence>
<dbReference type="InterPro" id="IPR050309">
    <property type="entry name" value="Type-B_Carboxylest/Lipase"/>
</dbReference>
<evidence type="ECO:0000313" key="6">
    <source>
        <dbReference type="Proteomes" id="UP000887575"/>
    </source>
</evidence>
<dbReference type="PANTHER" id="PTHR11559">
    <property type="entry name" value="CARBOXYLESTERASE"/>
    <property type="match status" value="1"/>
</dbReference>